<comment type="caution">
    <text evidence="1">The sequence shown here is derived from an EMBL/GenBank/DDBJ whole genome shotgun (WGS) entry which is preliminary data.</text>
</comment>
<dbReference type="GO" id="GO:0032259">
    <property type="term" value="P:methylation"/>
    <property type="evidence" value="ECO:0007669"/>
    <property type="project" value="UniProtKB-KW"/>
</dbReference>
<evidence type="ECO:0000313" key="2">
    <source>
        <dbReference type="Proteomes" id="UP001196980"/>
    </source>
</evidence>
<keyword evidence="2" id="KW-1185">Reference proteome</keyword>
<dbReference type="CDD" id="cd02440">
    <property type="entry name" value="AdoMet_MTases"/>
    <property type="match status" value="1"/>
</dbReference>
<dbReference type="GO" id="GO:0008168">
    <property type="term" value="F:methyltransferase activity"/>
    <property type="evidence" value="ECO:0007669"/>
    <property type="project" value="UniProtKB-KW"/>
</dbReference>
<accession>A0ABS6S0N3</accession>
<organism evidence="1 2">
    <name type="scientific">Candidatus Magnetobacterium casense</name>
    <dbReference type="NCBI Taxonomy" id="1455061"/>
    <lineage>
        <taxon>Bacteria</taxon>
        <taxon>Pseudomonadati</taxon>
        <taxon>Nitrospirota</taxon>
        <taxon>Thermodesulfovibrionia</taxon>
        <taxon>Thermodesulfovibrionales</taxon>
        <taxon>Candidatus Magnetobacteriaceae</taxon>
        <taxon>Candidatus Magnetobacterium</taxon>
    </lineage>
</organism>
<keyword evidence="1" id="KW-0489">Methyltransferase</keyword>
<dbReference type="Proteomes" id="UP001196980">
    <property type="component" value="Unassembled WGS sequence"/>
</dbReference>
<reference evidence="1 2" key="1">
    <citation type="journal article" date="2020" name="J Geophys Res Biogeosci">
        <title>Magnetotaxis as an Adaptation to Enable Bacterial Shuttling of Microbial Sulfur and Sulfur Cycling Across Aquatic Oxic#Anoxic Interfaces.</title>
        <authorList>
            <person name="Li J."/>
            <person name="Liu P."/>
            <person name="Wang J."/>
            <person name="Roberts A.P."/>
            <person name="Pan Y."/>
        </authorList>
    </citation>
    <scope>NUCLEOTIDE SEQUENCE [LARGE SCALE GENOMIC DNA]</scope>
    <source>
        <strain evidence="1 2">MYR-1_YQ</strain>
    </source>
</reference>
<name>A0ABS6S0N3_9BACT</name>
<dbReference type="Pfam" id="PF13489">
    <property type="entry name" value="Methyltransf_23"/>
    <property type="match status" value="1"/>
</dbReference>
<proteinExistence type="predicted"/>
<sequence length="300" mass="34448">MKVLKEDFINKEGLINDILQMLGEVPPLYHFLKKTKLSILKLLSPQFHSEVNGRIHPNDTQLLTKSKEHLRHYNQCGQQGADYVAEALSTSSMRIEDIRCILDFGCGYGRVTRHLARRFAPKVIHVYDADPEAPKYCAAEFGVTPLSDMNAVKSLTCDIIIVCSVFTHLDEHTSVSLIEVFHEMLSENGILIFTGHGRHEVERAKSGNFGRRFKRLSHKIENSFNNSDYCFVPYTYDANYGLSWFDESFVKKLFSEHFNNALKVLSFKPMDWNNSQDVYICQKKCLHALNLHPLKHKAHS</sequence>
<protein>
    <submittedName>
        <fullName evidence="1">Class I SAM-dependent methyltransferase</fullName>
    </submittedName>
</protein>
<evidence type="ECO:0000313" key="1">
    <source>
        <dbReference type="EMBL" id="MBV6341949.1"/>
    </source>
</evidence>
<gene>
    <name evidence="1" type="ORF">HWQ67_10160</name>
</gene>
<dbReference type="EMBL" id="JABXWD010000173">
    <property type="protein sequence ID" value="MBV6341949.1"/>
    <property type="molecule type" value="Genomic_DNA"/>
</dbReference>
<dbReference type="RefSeq" id="WP_218252579.1">
    <property type="nucleotide sequence ID" value="NZ_JABXWD010000173.1"/>
</dbReference>
<keyword evidence="1" id="KW-0808">Transferase</keyword>